<gene>
    <name evidence="2" type="ORF">AVEN_44989_1</name>
</gene>
<feature type="region of interest" description="Disordered" evidence="1">
    <location>
        <begin position="119"/>
        <end position="166"/>
    </location>
</feature>
<evidence type="ECO:0000313" key="3">
    <source>
        <dbReference type="Proteomes" id="UP000499080"/>
    </source>
</evidence>
<evidence type="ECO:0000313" key="2">
    <source>
        <dbReference type="EMBL" id="GBO33164.1"/>
    </source>
</evidence>
<dbReference type="EMBL" id="BGPR01056683">
    <property type="protein sequence ID" value="GBO33164.1"/>
    <property type="molecule type" value="Genomic_DNA"/>
</dbReference>
<sequence length="565" mass="64250">MEEVSTADWQAAVADLNVDVHKMVLSNWAQNILQDDDELQRCYQLRFFDGVMERHKEMIAVFRTMMRHAPTIGAGSGAQLEVEYDRLLAALLSRVSEFRECPLMNCMYHRLNAKKINPKRNRRELEMDNSVDSSAKIKKSGVSVNVDEPSANYENPSVSDNVNGSNSNDKSIFKDNVNAKCNSARNCNDNDFQFPDKRHIAKFNNKFNNDDSASICSENRYQDLPMDKSDNITEIKAKKSPPIMLKRNNNFVLDLKKINDEWGPVDSKLSGLYIKLFTQNDELSRSLTKFLKADQMDYFVIPPRSDRPIKIVIRHLTQDTSPDTIKDALTTEGKFKVDKVVQLVSGLNNPSCYFKKPFQICKKIRIYGLCDPYSTSESIERNLREKLEAPSVLSAVSGKSSANCEFRALCIRCGGDHALRECHVSKKDIPVCINCNKEGHVASYRCCEKFPKSKKNKIRSNYGEFDPKIPYARITNSKINDRAIPNNDKPTRVDIKKTTQLAKVLPENIQSDLDDTLYVINEVKRLFSGTNLKLLAQSLRNENDDVDKLHSVLKYFPSLTNPASS</sequence>
<protein>
    <recommendedName>
        <fullName evidence="4">Pre-C2HC domain-containing protein</fullName>
    </recommendedName>
</protein>
<dbReference type="OrthoDB" id="8123891at2759"/>
<comment type="caution">
    <text evidence="2">The sequence shown here is derived from an EMBL/GenBank/DDBJ whole genome shotgun (WGS) entry which is preliminary data.</text>
</comment>
<reference evidence="2 3" key="1">
    <citation type="journal article" date="2019" name="Sci. Rep.">
        <title>Orb-weaving spider Araneus ventricosus genome elucidates the spidroin gene catalogue.</title>
        <authorList>
            <person name="Kono N."/>
            <person name="Nakamura H."/>
            <person name="Ohtoshi R."/>
            <person name="Moran D.A.P."/>
            <person name="Shinohara A."/>
            <person name="Yoshida Y."/>
            <person name="Fujiwara M."/>
            <person name="Mori M."/>
            <person name="Tomita M."/>
            <person name="Arakawa K."/>
        </authorList>
    </citation>
    <scope>NUCLEOTIDE SEQUENCE [LARGE SCALE GENOMIC DNA]</scope>
</reference>
<proteinExistence type="predicted"/>
<evidence type="ECO:0000256" key="1">
    <source>
        <dbReference type="SAM" id="MobiDB-lite"/>
    </source>
</evidence>
<organism evidence="2 3">
    <name type="scientific">Araneus ventricosus</name>
    <name type="common">Orbweaver spider</name>
    <name type="synonym">Epeira ventricosa</name>
    <dbReference type="NCBI Taxonomy" id="182803"/>
    <lineage>
        <taxon>Eukaryota</taxon>
        <taxon>Metazoa</taxon>
        <taxon>Ecdysozoa</taxon>
        <taxon>Arthropoda</taxon>
        <taxon>Chelicerata</taxon>
        <taxon>Arachnida</taxon>
        <taxon>Araneae</taxon>
        <taxon>Araneomorphae</taxon>
        <taxon>Entelegynae</taxon>
        <taxon>Araneoidea</taxon>
        <taxon>Araneidae</taxon>
        <taxon>Araneus</taxon>
    </lineage>
</organism>
<keyword evidence="3" id="KW-1185">Reference proteome</keyword>
<evidence type="ECO:0008006" key="4">
    <source>
        <dbReference type="Google" id="ProtNLM"/>
    </source>
</evidence>
<feature type="compositionally biased region" description="Low complexity" evidence="1">
    <location>
        <begin position="155"/>
        <end position="166"/>
    </location>
</feature>
<name>A0A4Y2W9A7_ARAVE</name>
<dbReference type="Proteomes" id="UP000499080">
    <property type="component" value="Unassembled WGS sequence"/>
</dbReference>
<accession>A0A4Y2W9A7</accession>
<dbReference type="AlphaFoldDB" id="A0A4Y2W9A7"/>